<dbReference type="PANTHER" id="PTHR18902:SF27">
    <property type="entry name" value="CENTROSOMAL PROTEIN OF 164 KDA"/>
    <property type="match status" value="1"/>
</dbReference>
<organism evidence="6 7">
    <name type="scientific">Engystomops pustulosus</name>
    <name type="common">Tungara frog</name>
    <name type="synonym">Physalaemus pustulosus</name>
    <dbReference type="NCBI Taxonomy" id="76066"/>
    <lineage>
        <taxon>Eukaryota</taxon>
        <taxon>Metazoa</taxon>
        <taxon>Chordata</taxon>
        <taxon>Craniata</taxon>
        <taxon>Vertebrata</taxon>
        <taxon>Euteleostomi</taxon>
        <taxon>Amphibia</taxon>
        <taxon>Batrachia</taxon>
        <taxon>Anura</taxon>
        <taxon>Neobatrachia</taxon>
        <taxon>Hyloidea</taxon>
        <taxon>Leptodactylidae</taxon>
        <taxon>Leiuperinae</taxon>
        <taxon>Engystomops</taxon>
    </lineage>
</organism>
<dbReference type="Proteomes" id="UP000824782">
    <property type="component" value="Unassembled WGS sequence"/>
</dbReference>
<comment type="subcellular location">
    <subcellularLocation>
        <location evidence="1">Cytoplasm</location>
    </subcellularLocation>
</comment>
<dbReference type="PANTHER" id="PTHR18902">
    <property type="entry name" value="NUCLEAR MITOTIC APPARATUS PROTEIN 1-RELATED"/>
    <property type="match status" value="1"/>
</dbReference>
<evidence type="ECO:0000256" key="4">
    <source>
        <dbReference type="ARBA" id="ARBA00023054"/>
    </source>
</evidence>
<comment type="caution">
    <text evidence="6">The sequence shown here is derived from an EMBL/GenBank/DDBJ whole genome shotgun (WGS) entry which is preliminary data.</text>
</comment>
<keyword evidence="7" id="KW-1185">Reference proteome</keyword>
<dbReference type="GO" id="GO:0060271">
    <property type="term" value="P:cilium assembly"/>
    <property type="evidence" value="ECO:0007669"/>
    <property type="project" value="TreeGrafter"/>
</dbReference>
<keyword evidence="2" id="KW-0963">Cytoplasm</keyword>
<evidence type="ECO:0000256" key="3">
    <source>
        <dbReference type="ARBA" id="ARBA00022553"/>
    </source>
</evidence>
<accession>A0AAV6YT64</accession>
<proteinExistence type="predicted"/>
<keyword evidence="4" id="KW-0175">Coiled coil</keyword>
<gene>
    <name evidence="6" type="ORF">GDO81_022702</name>
</gene>
<dbReference type="GO" id="GO:0097539">
    <property type="term" value="C:ciliary transition fiber"/>
    <property type="evidence" value="ECO:0007669"/>
    <property type="project" value="TreeGrafter"/>
</dbReference>
<feature type="region of interest" description="Disordered" evidence="5">
    <location>
        <begin position="47"/>
        <end position="67"/>
    </location>
</feature>
<keyword evidence="3" id="KW-0597">Phosphoprotein</keyword>
<dbReference type="GO" id="GO:0005813">
    <property type="term" value="C:centrosome"/>
    <property type="evidence" value="ECO:0007669"/>
    <property type="project" value="TreeGrafter"/>
</dbReference>
<evidence type="ECO:0000313" key="6">
    <source>
        <dbReference type="EMBL" id="KAG8538409.1"/>
    </source>
</evidence>
<dbReference type="InterPro" id="IPR051841">
    <property type="entry name" value="MT-Golgi_org_protein"/>
</dbReference>
<evidence type="ECO:0000256" key="5">
    <source>
        <dbReference type="SAM" id="MobiDB-lite"/>
    </source>
</evidence>
<protein>
    <submittedName>
        <fullName evidence="6">Uncharacterized protein</fullName>
    </submittedName>
</protein>
<evidence type="ECO:0000256" key="1">
    <source>
        <dbReference type="ARBA" id="ARBA00004496"/>
    </source>
</evidence>
<evidence type="ECO:0000256" key="2">
    <source>
        <dbReference type="ARBA" id="ARBA00022490"/>
    </source>
</evidence>
<evidence type="ECO:0000313" key="7">
    <source>
        <dbReference type="Proteomes" id="UP000824782"/>
    </source>
</evidence>
<dbReference type="EMBL" id="WNYA01021478">
    <property type="protein sequence ID" value="KAG8538409.1"/>
    <property type="molecule type" value="Genomic_DNA"/>
</dbReference>
<dbReference type="GO" id="GO:0005814">
    <property type="term" value="C:centriole"/>
    <property type="evidence" value="ECO:0007669"/>
    <property type="project" value="TreeGrafter"/>
</dbReference>
<dbReference type="GO" id="GO:0005737">
    <property type="term" value="C:cytoplasm"/>
    <property type="evidence" value="ECO:0007669"/>
    <property type="project" value="UniProtKB-SubCell"/>
</dbReference>
<name>A0AAV6YT64_ENGPU</name>
<dbReference type="AlphaFoldDB" id="A0AAV6YT64"/>
<sequence>MADDLEEEVNKKREDLKELKKEGAVKPMETELRVEDLTQSNSLLHTIASPYRTEPPKATSTPLHIPGLDSSIDDMRSYISSQGASIQKAKDFLRLQTRSMCRRQTLLKAAKQQWRHNMQESQDSQDSQKLEGIRRNLEEVSGHYLDIGACDTGH</sequence>
<reference evidence="6" key="1">
    <citation type="thesis" date="2020" institute="ProQuest LLC" country="789 East Eisenhower Parkway, Ann Arbor, MI, USA">
        <title>Comparative Genomics and Chromosome Evolution.</title>
        <authorList>
            <person name="Mudd A.B."/>
        </authorList>
    </citation>
    <scope>NUCLEOTIDE SEQUENCE</scope>
    <source>
        <strain evidence="6">237g6f4</strain>
        <tissue evidence="6">Blood</tissue>
    </source>
</reference>